<accession>A0A6C0LT17</accession>
<sequence length="94" mass="11707">MNNEELLNKIKNYEERILYLENELNETKTHLKKYTAPSNMKKYYENHKEEIKQKVKEYKEKTNYVVPKEVIKERNKRAYQKRKEKLEKEKIENI</sequence>
<reference evidence="2" key="1">
    <citation type="journal article" date="2020" name="Nature">
        <title>Giant virus diversity and host interactions through global metagenomics.</title>
        <authorList>
            <person name="Schulz F."/>
            <person name="Roux S."/>
            <person name="Paez-Espino D."/>
            <person name="Jungbluth S."/>
            <person name="Walsh D.A."/>
            <person name="Denef V.J."/>
            <person name="McMahon K.D."/>
            <person name="Konstantinidis K.T."/>
            <person name="Eloe-Fadrosh E.A."/>
            <person name="Kyrpides N.C."/>
            <person name="Woyke T."/>
        </authorList>
    </citation>
    <scope>NUCLEOTIDE SEQUENCE</scope>
    <source>
        <strain evidence="2">GVMAG-M-3300027969-2</strain>
    </source>
</reference>
<evidence type="ECO:0000313" key="2">
    <source>
        <dbReference type="EMBL" id="QHU32392.1"/>
    </source>
</evidence>
<proteinExistence type="predicted"/>
<dbReference type="EMBL" id="MN740540">
    <property type="protein sequence ID" value="QHU32392.1"/>
    <property type="molecule type" value="Genomic_DNA"/>
</dbReference>
<feature type="coiled-coil region" evidence="1">
    <location>
        <begin position="3"/>
        <end position="89"/>
    </location>
</feature>
<organism evidence="2">
    <name type="scientific">viral metagenome</name>
    <dbReference type="NCBI Taxonomy" id="1070528"/>
    <lineage>
        <taxon>unclassified sequences</taxon>
        <taxon>metagenomes</taxon>
        <taxon>organismal metagenomes</taxon>
    </lineage>
</organism>
<protein>
    <submittedName>
        <fullName evidence="2">Uncharacterized protein</fullName>
    </submittedName>
</protein>
<name>A0A6C0LT17_9ZZZZ</name>
<dbReference type="AlphaFoldDB" id="A0A6C0LT17"/>
<evidence type="ECO:0000256" key="1">
    <source>
        <dbReference type="SAM" id="Coils"/>
    </source>
</evidence>
<keyword evidence="1" id="KW-0175">Coiled coil</keyword>